<dbReference type="AlphaFoldDB" id="A0A918Q8K6"/>
<dbReference type="Proteomes" id="UP000630936">
    <property type="component" value="Unassembled WGS sequence"/>
</dbReference>
<reference evidence="1" key="2">
    <citation type="submission" date="2020-09" db="EMBL/GenBank/DDBJ databases">
        <authorList>
            <person name="Sun Q."/>
            <person name="Ohkuma M."/>
        </authorList>
    </citation>
    <scope>NUCLEOTIDE SEQUENCE</scope>
    <source>
        <strain evidence="1">JCM 4988</strain>
    </source>
</reference>
<dbReference type="EMBL" id="BMWG01000009">
    <property type="protein sequence ID" value="GGZ37221.1"/>
    <property type="molecule type" value="Genomic_DNA"/>
</dbReference>
<organism evidence="1 2">
    <name type="scientific">Streptomyces inusitatus</name>
    <dbReference type="NCBI Taxonomy" id="68221"/>
    <lineage>
        <taxon>Bacteria</taxon>
        <taxon>Bacillati</taxon>
        <taxon>Actinomycetota</taxon>
        <taxon>Actinomycetes</taxon>
        <taxon>Kitasatosporales</taxon>
        <taxon>Streptomycetaceae</taxon>
        <taxon>Streptomyces</taxon>
    </lineage>
</organism>
<gene>
    <name evidence="1" type="ORF">GCM10010387_34170</name>
</gene>
<proteinExistence type="predicted"/>
<reference evidence="1" key="1">
    <citation type="journal article" date="2014" name="Int. J. Syst. Evol. Microbiol.">
        <title>Complete genome sequence of Corynebacterium casei LMG S-19264T (=DSM 44701T), isolated from a smear-ripened cheese.</title>
        <authorList>
            <consortium name="US DOE Joint Genome Institute (JGI-PGF)"/>
            <person name="Walter F."/>
            <person name="Albersmeier A."/>
            <person name="Kalinowski J."/>
            <person name="Ruckert C."/>
        </authorList>
    </citation>
    <scope>NUCLEOTIDE SEQUENCE</scope>
    <source>
        <strain evidence="1">JCM 4988</strain>
    </source>
</reference>
<name>A0A918Q8K6_9ACTN</name>
<keyword evidence="2" id="KW-1185">Reference proteome</keyword>
<protein>
    <submittedName>
        <fullName evidence="1">Uncharacterized protein</fullName>
    </submittedName>
</protein>
<evidence type="ECO:0000313" key="1">
    <source>
        <dbReference type="EMBL" id="GGZ37221.1"/>
    </source>
</evidence>
<comment type="caution">
    <text evidence="1">The sequence shown here is derived from an EMBL/GenBank/DDBJ whole genome shotgun (WGS) entry which is preliminary data.</text>
</comment>
<sequence length="69" mass="7506">MSAERVPDAEPERECLIGAGDIGDDNVGFGHQAQQLINRESGIRQIIGPEGGEVELFAGRPYNILVEDR</sequence>
<accession>A0A918Q8K6</accession>
<evidence type="ECO:0000313" key="2">
    <source>
        <dbReference type="Proteomes" id="UP000630936"/>
    </source>
</evidence>